<dbReference type="SMART" id="SM00448">
    <property type="entry name" value="REC"/>
    <property type="match status" value="1"/>
</dbReference>
<proteinExistence type="predicted"/>
<dbReference type="InterPro" id="IPR001789">
    <property type="entry name" value="Sig_transdc_resp-reg_receiver"/>
</dbReference>
<dbReference type="Gene3D" id="2.40.50.1020">
    <property type="entry name" value="LytTr DNA-binding domain"/>
    <property type="match status" value="1"/>
</dbReference>
<evidence type="ECO:0000259" key="3">
    <source>
        <dbReference type="PROSITE" id="PS50930"/>
    </source>
</evidence>
<accession>A0A2S1SGV5</accession>
<keyword evidence="1" id="KW-0597">Phosphoprotein</keyword>
<dbReference type="KEGG" id="fpal:HYN49_06550"/>
<dbReference type="PROSITE" id="PS50110">
    <property type="entry name" value="RESPONSE_REGULATORY"/>
    <property type="match status" value="1"/>
</dbReference>
<dbReference type="GO" id="GO:0003677">
    <property type="term" value="F:DNA binding"/>
    <property type="evidence" value="ECO:0007669"/>
    <property type="project" value="UniProtKB-KW"/>
</dbReference>
<evidence type="ECO:0000259" key="2">
    <source>
        <dbReference type="PROSITE" id="PS50110"/>
    </source>
</evidence>
<dbReference type="Gene3D" id="3.40.50.2300">
    <property type="match status" value="1"/>
</dbReference>
<dbReference type="OrthoDB" id="2168082at2"/>
<dbReference type="GO" id="GO:0000156">
    <property type="term" value="F:phosphorelay response regulator activity"/>
    <property type="evidence" value="ECO:0007669"/>
    <property type="project" value="InterPro"/>
</dbReference>
<gene>
    <name evidence="4" type="ORF">HYN49_06550</name>
</gene>
<dbReference type="SMART" id="SM00850">
    <property type="entry name" value="LytTR"/>
    <property type="match status" value="1"/>
</dbReference>
<evidence type="ECO:0000256" key="1">
    <source>
        <dbReference type="PROSITE-ProRule" id="PRU00169"/>
    </source>
</evidence>
<feature type="domain" description="HTH LytTR-type" evidence="3">
    <location>
        <begin position="142"/>
        <end position="245"/>
    </location>
</feature>
<dbReference type="PANTHER" id="PTHR37299">
    <property type="entry name" value="TRANSCRIPTIONAL REGULATOR-RELATED"/>
    <property type="match status" value="1"/>
</dbReference>
<keyword evidence="5" id="KW-1185">Reference proteome</keyword>
<dbReference type="SUPFAM" id="SSF52172">
    <property type="entry name" value="CheY-like"/>
    <property type="match status" value="1"/>
</dbReference>
<dbReference type="InterPro" id="IPR007492">
    <property type="entry name" value="LytTR_DNA-bd_dom"/>
</dbReference>
<dbReference type="RefSeq" id="WP_108903370.1">
    <property type="nucleotide sequence ID" value="NZ_CP029187.1"/>
</dbReference>
<reference evidence="4 5" key="1">
    <citation type="submission" date="2018-05" db="EMBL/GenBank/DDBJ databases">
        <title>Genome sequencing of Flavobacterium sp. HYN0049.</title>
        <authorList>
            <person name="Yi H."/>
            <person name="Baek C."/>
        </authorList>
    </citation>
    <scope>NUCLEOTIDE SEQUENCE [LARGE SCALE GENOMIC DNA]</scope>
    <source>
        <strain evidence="4 5">HYN0049</strain>
    </source>
</reference>
<dbReference type="AlphaFoldDB" id="A0A2S1SGV5"/>
<dbReference type="Proteomes" id="UP000244937">
    <property type="component" value="Chromosome"/>
</dbReference>
<dbReference type="PROSITE" id="PS50930">
    <property type="entry name" value="HTH_LYTTR"/>
    <property type="match status" value="1"/>
</dbReference>
<dbReference type="Pfam" id="PF04397">
    <property type="entry name" value="LytTR"/>
    <property type="match status" value="1"/>
</dbReference>
<dbReference type="PANTHER" id="PTHR37299:SF1">
    <property type="entry name" value="STAGE 0 SPORULATION PROTEIN A HOMOLOG"/>
    <property type="match status" value="1"/>
</dbReference>
<dbReference type="InterPro" id="IPR011006">
    <property type="entry name" value="CheY-like_superfamily"/>
</dbReference>
<evidence type="ECO:0000313" key="5">
    <source>
        <dbReference type="Proteomes" id="UP000244937"/>
    </source>
</evidence>
<protein>
    <submittedName>
        <fullName evidence="4">DNA-binding response regulator</fullName>
    </submittedName>
</protein>
<name>A0A2S1SGV5_9FLAO</name>
<dbReference type="InterPro" id="IPR046947">
    <property type="entry name" value="LytR-like"/>
</dbReference>
<evidence type="ECO:0000313" key="4">
    <source>
        <dbReference type="EMBL" id="AWI25582.1"/>
    </source>
</evidence>
<dbReference type="EMBL" id="CP029187">
    <property type="protein sequence ID" value="AWI25582.1"/>
    <property type="molecule type" value="Genomic_DNA"/>
</dbReference>
<sequence>MKTIIIEDETQAISALLSEIYRHCPQLEIAGTAGTVEEGIALIKNASPELVFLDIQLADGLGFSILEASKAHAFKVIFTTAFSQYAIKAIKFSALDYLLKPINGDELKSAVAKAIALKNENSDFRIESFIRNQNLLNPNKKIVLQTSQGIFLHELQSILRCNADGNYTSIYFTNGKKLLIAKPLKEFEDMLCAFGFERIHHSHIINLNHLVSYLNKDGGYVVLTDQTTLPVSSRKKVQLLKILDNFNNL</sequence>
<feature type="modified residue" description="4-aspartylphosphate" evidence="1">
    <location>
        <position position="54"/>
    </location>
</feature>
<keyword evidence="4" id="KW-0238">DNA-binding</keyword>
<dbReference type="Pfam" id="PF00072">
    <property type="entry name" value="Response_reg"/>
    <property type="match status" value="1"/>
</dbReference>
<feature type="domain" description="Response regulatory" evidence="2">
    <location>
        <begin position="3"/>
        <end position="115"/>
    </location>
</feature>
<organism evidence="4 5">
    <name type="scientific">Flavobacterium pallidum</name>
    <dbReference type="NCBI Taxonomy" id="2172098"/>
    <lineage>
        <taxon>Bacteria</taxon>
        <taxon>Pseudomonadati</taxon>
        <taxon>Bacteroidota</taxon>
        <taxon>Flavobacteriia</taxon>
        <taxon>Flavobacteriales</taxon>
        <taxon>Flavobacteriaceae</taxon>
        <taxon>Flavobacterium</taxon>
    </lineage>
</organism>